<comment type="caution">
    <text evidence="7">The sequence shown here is derived from an EMBL/GenBank/DDBJ whole genome shotgun (WGS) entry which is preliminary data.</text>
</comment>
<evidence type="ECO:0000259" key="6">
    <source>
        <dbReference type="Pfam" id="PF00849"/>
    </source>
</evidence>
<dbReference type="InterPro" id="IPR006224">
    <property type="entry name" value="PsdUridine_synth_RluA-like_CS"/>
</dbReference>
<dbReference type="InterPro" id="IPR050188">
    <property type="entry name" value="RluA_PseudoU_synthase"/>
</dbReference>
<evidence type="ECO:0000256" key="1">
    <source>
        <dbReference type="ARBA" id="ARBA00000073"/>
    </source>
</evidence>
<dbReference type="PANTHER" id="PTHR21600">
    <property type="entry name" value="MITOCHONDRIAL RNA PSEUDOURIDINE SYNTHASE"/>
    <property type="match status" value="1"/>
</dbReference>
<comment type="similarity">
    <text evidence="2">Belongs to the pseudouridine synthase RluA family.</text>
</comment>
<dbReference type="RefSeq" id="WP_055306192.1">
    <property type="nucleotide sequence ID" value="NZ_JBBMER010000015.1"/>
</dbReference>
<comment type="catalytic activity">
    <reaction evidence="1">
        <text>a uridine in RNA = a pseudouridine in RNA</text>
        <dbReference type="Rhea" id="RHEA:48348"/>
        <dbReference type="Rhea" id="RHEA-COMP:12068"/>
        <dbReference type="Rhea" id="RHEA-COMP:12069"/>
        <dbReference type="ChEBI" id="CHEBI:65314"/>
        <dbReference type="ChEBI" id="CHEBI:65315"/>
    </reaction>
</comment>
<dbReference type="Gene3D" id="3.30.2350.10">
    <property type="entry name" value="Pseudouridine synthase"/>
    <property type="match status" value="1"/>
</dbReference>
<gene>
    <name evidence="7" type="ORF">WMO14_12820</name>
</gene>
<accession>A0ABV1BZ29</accession>
<sequence>MELLVEMDLVSEVLTYRKSKGEEAYAAIINRLDRPVSGLVLMAKNKKEAARLSLLIQKGTLCKHYQVLVCGKPDSDEGELVDNLIKDAKNNESSVVSKGTAGSKEAILKYRLLSYDEEADISRLDIHLITGRHHQIRVQLASRNMPVAGDGKYGGNMAVQVAERIKGIRIKRGCIALCAVSLKVDGKLYEVKPGF</sequence>
<dbReference type="CDD" id="cd02869">
    <property type="entry name" value="PseudoU_synth_RluA_like"/>
    <property type="match status" value="1"/>
</dbReference>
<keyword evidence="3" id="KW-0413">Isomerase</keyword>
<dbReference type="Pfam" id="PF00849">
    <property type="entry name" value="PseudoU_synth_2"/>
    <property type="match status" value="1"/>
</dbReference>
<dbReference type="Proteomes" id="UP001442364">
    <property type="component" value="Unassembled WGS sequence"/>
</dbReference>
<evidence type="ECO:0000256" key="2">
    <source>
        <dbReference type="ARBA" id="ARBA00010876"/>
    </source>
</evidence>
<evidence type="ECO:0000256" key="3">
    <source>
        <dbReference type="ARBA" id="ARBA00023235"/>
    </source>
</evidence>
<protein>
    <recommendedName>
        <fullName evidence="4">RNA pseudouridylate synthase</fullName>
    </recommendedName>
    <alternativeName>
        <fullName evidence="5">RNA-uridine isomerase</fullName>
    </alternativeName>
</protein>
<dbReference type="PANTHER" id="PTHR21600:SF83">
    <property type="entry name" value="PSEUDOURIDYLATE SYNTHASE RPUSD4, MITOCHONDRIAL"/>
    <property type="match status" value="1"/>
</dbReference>
<evidence type="ECO:0000256" key="4">
    <source>
        <dbReference type="ARBA" id="ARBA00031870"/>
    </source>
</evidence>
<proteinExistence type="inferred from homology"/>
<dbReference type="PROSITE" id="PS01129">
    <property type="entry name" value="PSI_RLU"/>
    <property type="match status" value="1"/>
</dbReference>
<dbReference type="SUPFAM" id="SSF55120">
    <property type="entry name" value="Pseudouridine synthase"/>
    <property type="match status" value="1"/>
</dbReference>
<dbReference type="EMBL" id="JBBMER010000015">
    <property type="protein sequence ID" value="MEQ2380735.1"/>
    <property type="molecule type" value="Genomic_DNA"/>
</dbReference>
<organism evidence="7 8">
    <name type="scientific">[Lactobacillus] rogosae</name>
    <dbReference type="NCBI Taxonomy" id="706562"/>
    <lineage>
        <taxon>Bacteria</taxon>
        <taxon>Bacillati</taxon>
        <taxon>Bacillota</taxon>
        <taxon>Clostridia</taxon>
        <taxon>Lachnospirales</taxon>
        <taxon>Lachnospiraceae</taxon>
        <taxon>Lachnospira</taxon>
    </lineage>
</organism>
<evidence type="ECO:0000313" key="7">
    <source>
        <dbReference type="EMBL" id="MEQ2380735.1"/>
    </source>
</evidence>
<evidence type="ECO:0000256" key="5">
    <source>
        <dbReference type="ARBA" id="ARBA00033164"/>
    </source>
</evidence>
<reference evidence="7 8" key="1">
    <citation type="submission" date="2024-03" db="EMBL/GenBank/DDBJ databases">
        <title>Human intestinal bacterial collection.</title>
        <authorList>
            <person name="Pauvert C."/>
            <person name="Hitch T.C.A."/>
            <person name="Clavel T."/>
        </authorList>
    </citation>
    <scope>NUCLEOTIDE SEQUENCE [LARGE SCALE GENOMIC DNA]</scope>
    <source>
        <strain evidence="7 8">CLA-AA-H255</strain>
    </source>
</reference>
<evidence type="ECO:0000313" key="8">
    <source>
        <dbReference type="Proteomes" id="UP001442364"/>
    </source>
</evidence>
<dbReference type="InterPro" id="IPR020103">
    <property type="entry name" value="PsdUridine_synth_cat_dom_sf"/>
</dbReference>
<feature type="domain" description="Pseudouridine synthase RsuA/RluA-like" evidence="6">
    <location>
        <begin position="11"/>
        <end position="142"/>
    </location>
</feature>
<keyword evidence="8" id="KW-1185">Reference proteome</keyword>
<dbReference type="InterPro" id="IPR006145">
    <property type="entry name" value="PsdUridine_synth_RsuA/RluA"/>
</dbReference>
<name>A0ABV1BZ29_9FIRM</name>